<sequence length="334" mass="36926">MTVRIGMIGPGGMGQAHIDRIRSVIAGGEVVAVSDIAEDNVRTVSDTYGVKGYTDSAELIADPDVDAVMICSFGPAHEADIIACIEAGKRVFCEKPMTPDAQGALNVMEAEQRAGRKLVTVGFMRRFDESYRQMKAILDSGEVGETLIIHNRHRNPTVPARYTWDMAINDTGIHEIDTMRWLTGEEIVRVRVDTPKKTSKRFEHLQDPLILIMHTESGIWIDDEIFVNNQHSYDIQCEAVAESGTIRLSDQHLIERTGTVGRCNALTMDHNERFGGAFVREVQEWITAVSRDEHTGSSAWDGYAAACVCDAGVRALTEDGEVDVEMIDKPALYA</sequence>
<dbReference type="GO" id="GO:0000166">
    <property type="term" value="F:nucleotide binding"/>
    <property type="evidence" value="ECO:0007669"/>
    <property type="project" value="InterPro"/>
</dbReference>
<comment type="catalytic activity">
    <reaction evidence="3">
        <text>myo-inositol + NAD(+) = scyllo-inosose + NADH + H(+)</text>
        <dbReference type="Rhea" id="RHEA:16949"/>
        <dbReference type="ChEBI" id="CHEBI:15378"/>
        <dbReference type="ChEBI" id="CHEBI:17268"/>
        <dbReference type="ChEBI" id="CHEBI:17811"/>
        <dbReference type="ChEBI" id="CHEBI:57540"/>
        <dbReference type="ChEBI" id="CHEBI:57945"/>
        <dbReference type="EC" id="1.1.1.18"/>
    </reaction>
</comment>
<dbReference type="EC" id="1.1.1.18" evidence="3"/>
<proteinExistence type="inferred from homology"/>
<evidence type="ECO:0000313" key="7">
    <source>
        <dbReference type="Proteomes" id="UP000431092"/>
    </source>
</evidence>
<dbReference type="GO" id="GO:0019310">
    <property type="term" value="P:inositol catabolic process"/>
    <property type="evidence" value="ECO:0007669"/>
    <property type="project" value="UniProtKB-UniRule"/>
</dbReference>
<evidence type="ECO:0000259" key="4">
    <source>
        <dbReference type="Pfam" id="PF01408"/>
    </source>
</evidence>
<dbReference type="InterPro" id="IPR036291">
    <property type="entry name" value="NAD(P)-bd_dom_sf"/>
</dbReference>
<keyword evidence="2 3" id="KW-0520">NAD</keyword>
<feature type="domain" description="GFO/IDH/MocA-like oxidoreductase" evidence="5">
    <location>
        <begin position="131"/>
        <end position="247"/>
    </location>
</feature>
<dbReference type="HAMAP" id="MF_01671">
    <property type="entry name" value="IolG"/>
    <property type="match status" value="1"/>
</dbReference>
<comment type="caution">
    <text evidence="6">The sequence shown here is derived from an EMBL/GenBank/DDBJ whole genome shotgun (WGS) entry which is preliminary data.</text>
</comment>
<feature type="domain" description="Gfo/Idh/MocA-like oxidoreductase N-terminal" evidence="4">
    <location>
        <begin position="3"/>
        <end position="123"/>
    </location>
</feature>
<comment type="function">
    <text evidence="3">Involved in the oxidation of myo-inositol (MI) to 2-keto-myo-inositol (2KMI or 2-inosose).</text>
</comment>
<dbReference type="Pfam" id="PF01408">
    <property type="entry name" value="GFO_IDH_MocA"/>
    <property type="match status" value="1"/>
</dbReference>
<keyword evidence="7" id="KW-1185">Reference proteome</keyword>
<dbReference type="Pfam" id="PF22725">
    <property type="entry name" value="GFO_IDH_MocA_C3"/>
    <property type="match status" value="1"/>
</dbReference>
<dbReference type="InterPro" id="IPR000683">
    <property type="entry name" value="Gfo/Idh/MocA-like_OxRdtase_N"/>
</dbReference>
<dbReference type="EMBL" id="WLVL01000006">
    <property type="protein sequence ID" value="MTB70709.1"/>
    <property type="molecule type" value="Genomic_DNA"/>
</dbReference>
<evidence type="ECO:0000259" key="5">
    <source>
        <dbReference type="Pfam" id="PF22725"/>
    </source>
</evidence>
<dbReference type="SUPFAM" id="SSF51735">
    <property type="entry name" value="NAD(P)-binding Rossmann-fold domains"/>
    <property type="match status" value="1"/>
</dbReference>
<accession>A0A6I3IPX0</accession>
<dbReference type="RefSeq" id="WP_154592075.1">
    <property type="nucleotide sequence ID" value="NZ_WLVL01000006.1"/>
</dbReference>
<dbReference type="PANTHER" id="PTHR43593:SF1">
    <property type="entry name" value="INOSITOL 2-DEHYDROGENASE"/>
    <property type="match status" value="1"/>
</dbReference>
<gene>
    <name evidence="3" type="primary">iolG</name>
    <name evidence="6" type="ORF">GGG17_01695</name>
</gene>
<reference evidence="6 7" key="1">
    <citation type="submission" date="2019-11" db="EMBL/GenBank/DDBJ databases">
        <title>Whole genome sequencing identifies a novel species of the genus Arsenicicoccus isolated from human blood.</title>
        <authorList>
            <person name="Jeong J.H."/>
            <person name="Kweon O.J."/>
            <person name="Kim H.R."/>
            <person name="Kim T.-H."/>
            <person name="Ha S.-M."/>
            <person name="Lee M.-K."/>
        </authorList>
    </citation>
    <scope>NUCLEOTIDE SEQUENCE [LARGE SCALE GENOMIC DNA]</scope>
    <source>
        <strain evidence="6 7">MKL-02</strain>
    </source>
</reference>
<dbReference type="Proteomes" id="UP000431092">
    <property type="component" value="Unassembled WGS sequence"/>
</dbReference>
<dbReference type="InterPro" id="IPR055170">
    <property type="entry name" value="GFO_IDH_MocA-like_dom"/>
</dbReference>
<protein>
    <recommendedName>
        <fullName evidence="3">Inositol 2-dehydrogenase</fullName>
        <ecNumber evidence="3">1.1.1.18</ecNumber>
    </recommendedName>
    <alternativeName>
        <fullName evidence="3">Myo-inositol 2-dehydrogenase</fullName>
        <shortName evidence="3">MI 2-dehydrogenase</shortName>
    </alternativeName>
</protein>
<comment type="similarity">
    <text evidence="3">Belongs to the Gfo/Idh/MocA family.</text>
</comment>
<dbReference type="GO" id="GO:0050112">
    <property type="term" value="F:inositol 2-dehydrogenase (NAD+) activity"/>
    <property type="evidence" value="ECO:0007669"/>
    <property type="project" value="UniProtKB-UniRule"/>
</dbReference>
<comment type="subunit">
    <text evidence="3">Homotetramer.</text>
</comment>
<dbReference type="InterPro" id="IPR050424">
    <property type="entry name" value="Gfo-Idh-MocA_inositol_DH"/>
</dbReference>
<keyword evidence="1 3" id="KW-0560">Oxidoreductase</keyword>
<dbReference type="InterPro" id="IPR023794">
    <property type="entry name" value="MI/DCI_dehydrogenase"/>
</dbReference>
<dbReference type="AlphaFoldDB" id="A0A6I3IPX0"/>
<dbReference type="Gene3D" id="3.30.360.10">
    <property type="entry name" value="Dihydrodipicolinate Reductase, domain 2"/>
    <property type="match status" value="1"/>
</dbReference>
<evidence type="ECO:0000313" key="6">
    <source>
        <dbReference type="EMBL" id="MTB70709.1"/>
    </source>
</evidence>
<organism evidence="6 7">
    <name type="scientific">Arsenicicoccus cauae</name>
    <dbReference type="NCBI Taxonomy" id="2663847"/>
    <lineage>
        <taxon>Bacteria</taxon>
        <taxon>Bacillati</taxon>
        <taxon>Actinomycetota</taxon>
        <taxon>Actinomycetes</taxon>
        <taxon>Micrococcales</taxon>
        <taxon>Intrasporangiaceae</taxon>
        <taxon>Arsenicicoccus</taxon>
    </lineage>
</organism>
<dbReference type="Gene3D" id="3.40.50.720">
    <property type="entry name" value="NAD(P)-binding Rossmann-like Domain"/>
    <property type="match status" value="1"/>
</dbReference>
<name>A0A6I3IPX0_9MICO</name>
<evidence type="ECO:0000256" key="3">
    <source>
        <dbReference type="HAMAP-Rule" id="MF_01671"/>
    </source>
</evidence>
<evidence type="ECO:0000256" key="1">
    <source>
        <dbReference type="ARBA" id="ARBA00023002"/>
    </source>
</evidence>
<evidence type="ECO:0000256" key="2">
    <source>
        <dbReference type="ARBA" id="ARBA00023027"/>
    </source>
</evidence>
<dbReference type="PANTHER" id="PTHR43593">
    <property type="match status" value="1"/>
</dbReference>
<dbReference type="SUPFAM" id="SSF55347">
    <property type="entry name" value="Glyceraldehyde-3-phosphate dehydrogenase-like, C-terminal domain"/>
    <property type="match status" value="1"/>
</dbReference>